<dbReference type="Proteomes" id="UP000070412">
    <property type="component" value="Unassembled WGS sequence"/>
</dbReference>
<evidence type="ECO:0000313" key="6">
    <source>
        <dbReference type="EMBL" id="KAF7493997.1"/>
    </source>
</evidence>
<feature type="repeat" description="RCC1" evidence="3">
    <location>
        <begin position="853"/>
        <end position="914"/>
    </location>
</feature>
<evidence type="ECO:0000313" key="8">
    <source>
        <dbReference type="Proteomes" id="UP000070412"/>
    </source>
</evidence>
<accession>A0A834RC52</accession>
<feature type="repeat" description="RCC1" evidence="3">
    <location>
        <begin position="650"/>
        <end position="728"/>
    </location>
</feature>
<feature type="compositionally biased region" description="Polar residues" evidence="4">
    <location>
        <begin position="307"/>
        <end position="320"/>
    </location>
</feature>
<evidence type="ECO:0000313" key="7">
    <source>
        <dbReference type="EnsemblMetazoa" id="KAF7493997.1"/>
    </source>
</evidence>
<dbReference type="SUPFAM" id="SSF50985">
    <property type="entry name" value="RCC1/BLIP-II"/>
    <property type="match status" value="1"/>
</dbReference>
<feature type="compositionally biased region" description="Basic and acidic residues" evidence="4">
    <location>
        <begin position="522"/>
        <end position="542"/>
    </location>
</feature>
<feature type="region of interest" description="Disordered" evidence="4">
    <location>
        <begin position="522"/>
        <end position="543"/>
    </location>
</feature>
<gene>
    <name evidence="6" type="ORF">SSS_1256</name>
</gene>
<feature type="repeat" description="RCC1" evidence="3">
    <location>
        <begin position="592"/>
        <end position="649"/>
    </location>
</feature>
<dbReference type="PRINTS" id="PR00633">
    <property type="entry name" value="RCCNDNSATION"/>
</dbReference>
<feature type="repeat" description="RCC1" evidence="3">
    <location>
        <begin position="915"/>
        <end position="976"/>
    </location>
</feature>
<proteinExistence type="predicted"/>
<feature type="region of interest" description="Disordered" evidence="4">
    <location>
        <begin position="370"/>
        <end position="391"/>
    </location>
</feature>
<dbReference type="GO" id="GO:0005085">
    <property type="term" value="F:guanyl-nucleotide exchange factor activity"/>
    <property type="evidence" value="ECO:0007669"/>
    <property type="project" value="TreeGrafter"/>
</dbReference>
<sequence length="1038" mass="114923">MAGKKAKRGAIVAEDSSKEEDNMSEQVIAAKPAKSKRNVSNKKSALIVEQNQSNQIAKESVVEKQSNKTKKTKSTKTNAESNLASQTVEQSRKTRRNVTFSVPEVTETEKINSDPPKNSQKRGRKATPSSKSEDEKISENPSTPRRSSRSATRASTAATSSAIKTSPPKIAVTSPKKRSTKKNSDITANEKESKAVPVKGRNFKTNEIKNDKKSTPSKKQPSKQKEVSSEKSSTSSRSARIAARNKKTSAEVEISNQSVPNRSRKRTVKSDDHETDESATSTSKRNVTVSKKPRIEKVAVKKRNKKTSSNGEVKNISESDGQLEPLIEIMTKMDESEAAAENHESDVKKLNENSVSVEAIKEIKISRPKKAPITKKTKSKSTAKQKNEIVDNEKIDKADIDEQSNQKTILAKSYNAIEIIDDDLMVPRDAYKLSSDSDVPTPQNSTFDKQETKAVVIDDHVKQVNDESSLDKFEPHENDKKLLKTIESTFEEFNIPEIRKEIEPAFSNDIVGTDDDEHLIGNDGDKLENSKNNIDHTDDSNTIKKPISSLNNLDQKEKLIHDEMARVLKRKAQDVVEETMPDKKRIKLEELGCLFTMGDQISKELGPRQIFFQGRKTLRNQPARVKLNGICRIVKVATGALHTLAIAEDGRVFSFGCNDDFALGRLLRIEEIHNGKIDDSDEFDFDLDENDDEIEEKLSGIPLPVKEIKSKAIKVTAGDMHSAALCQDGKVYIWGNFKDESNKIGLFSDSSKSPTSSDYLPTMFPTLLNFDKNVVDIASGSHHLLLLTDEGKVYTFGEGSKGQLGRIVSTELNSIQANRELFLKPQSVCIPDNAQIAHVFASQWNSFALTEDGILYGWGLNNYYQLGIKNEFVSQANSLNSGSLYTLIPTRIPVKYKITQAANGQQHSLILDLDGKVYSCGSTLYGKTGHGEDFVKECGEDKSISEFKQIKQSSFNEEKVVQIDCGDFCSMAITESGKLFCWGQGGKHIGTDDGIDLFEPQSVKGPYAECTKFTMVSTGSNMASIIGTIQNDDNSSKD</sequence>
<evidence type="ECO:0000256" key="2">
    <source>
        <dbReference type="ARBA" id="ARBA00022737"/>
    </source>
</evidence>
<dbReference type="PANTHER" id="PTHR45982:SF1">
    <property type="entry name" value="REGULATOR OF CHROMOSOME CONDENSATION"/>
    <property type="match status" value="1"/>
</dbReference>
<keyword evidence="1" id="KW-0344">Guanine-nucleotide releasing factor</keyword>
<feature type="repeat" description="RCC1" evidence="3">
    <location>
        <begin position="729"/>
        <end position="790"/>
    </location>
</feature>
<reference evidence="7" key="3">
    <citation type="submission" date="2022-06" db="UniProtKB">
        <authorList>
            <consortium name="EnsemblMetazoa"/>
        </authorList>
    </citation>
    <scope>IDENTIFICATION</scope>
</reference>
<feature type="region of interest" description="Disordered" evidence="4">
    <location>
        <begin position="1"/>
        <end position="321"/>
    </location>
</feature>
<dbReference type="PROSITE" id="PS00626">
    <property type="entry name" value="RCC1_2"/>
    <property type="match status" value="3"/>
</dbReference>
<feature type="compositionally biased region" description="Polar residues" evidence="4">
    <location>
        <begin position="278"/>
        <end position="289"/>
    </location>
</feature>
<feature type="compositionally biased region" description="Basic and acidic residues" evidence="4">
    <location>
        <begin position="182"/>
        <end position="194"/>
    </location>
</feature>
<name>A0A834RC52_SARSC</name>
<feature type="compositionally biased region" description="Low complexity" evidence="4">
    <location>
        <begin position="141"/>
        <end position="168"/>
    </location>
</feature>
<feature type="domain" description="RCC1-like" evidence="5">
    <location>
        <begin position="594"/>
        <end position="1022"/>
    </location>
</feature>
<dbReference type="PANTHER" id="PTHR45982">
    <property type="entry name" value="REGULATOR OF CHROMOSOME CONDENSATION"/>
    <property type="match status" value="1"/>
</dbReference>
<evidence type="ECO:0000256" key="3">
    <source>
        <dbReference type="PROSITE-ProRule" id="PRU00235"/>
    </source>
</evidence>
<organism evidence="6">
    <name type="scientific">Sarcoptes scabiei</name>
    <name type="common">Itch mite</name>
    <name type="synonym">Acarus scabiei</name>
    <dbReference type="NCBI Taxonomy" id="52283"/>
    <lineage>
        <taxon>Eukaryota</taxon>
        <taxon>Metazoa</taxon>
        <taxon>Ecdysozoa</taxon>
        <taxon>Arthropoda</taxon>
        <taxon>Chelicerata</taxon>
        <taxon>Arachnida</taxon>
        <taxon>Acari</taxon>
        <taxon>Acariformes</taxon>
        <taxon>Sarcoptiformes</taxon>
        <taxon>Astigmata</taxon>
        <taxon>Psoroptidia</taxon>
        <taxon>Sarcoptoidea</taxon>
        <taxon>Sarcoptidae</taxon>
        <taxon>Sarcoptinae</taxon>
        <taxon>Sarcoptes</taxon>
    </lineage>
</organism>
<dbReference type="Gene3D" id="2.130.10.30">
    <property type="entry name" value="Regulator of chromosome condensation 1/beta-lactamase-inhibitor protein II"/>
    <property type="match status" value="1"/>
</dbReference>
<protein>
    <submittedName>
        <fullName evidence="6">Regulator of chromosome condensation</fullName>
    </submittedName>
</protein>
<dbReference type="GO" id="GO:0005737">
    <property type="term" value="C:cytoplasm"/>
    <property type="evidence" value="ECO:0007669"/>
    <property type="project" value="TreeGrafter"/>
</dbReference>
<keyword evidence="2" id="KW-0677">Repeat</keyword>
<reference evidence="8" key="1">
    <citation type="journal article" date="2020" name="PLoS Negl. Trop. Dis.">
        <title>High-quality nuclear genome for Sarcoptes scabiei-A critical resource for a neglected parasite.</title>
        <authorList>
            <person name="Korhonen P.K."/>
            <person name="Gasser R.B."/>
            <person name="Ma G."/>
            <person name="Wang T."/>
            <person name="Stroehlein A.J."/>
            <person name="Young N.D."/>
            <person name="Ang C.S."/>
            <person name="Fernando D.D."/>
            <person name="Lu H.C."/>
            <person name="Taylor S."/>
            <person name="Reynolds S.L."/>
            <person name="Mofiz E."/>
            <person name="Najaraj S.H."/>
            <person name="Gowda H."/>
            <person name="Madugundu A."/>
            <person name="Renuse S."/>
            <person name="Holt D."/>
            <person name="Pandey A."/>
            <person name="Papenfuss A.T."/>
            <person name="Fischer K."/>
        </authorList>
    </citation>
    <scope>NUCLEOTIDE SEQUENCE [LARGE SCALE GENOMIC DNA]</scope>
</reference>
<dbReference type="AlphaFoldDB" id="A0A834RC52"/>
<feature type="compositionally biased region" description="Basic and acidic residues" evidence="4">
    <location>
        <begin position="204"/>
        <end position="214"/>
    </location>
</feature>
<feature type="compositionally biased region" description="Basic residues" evidence="4">
    <location>
        <begin position="370"/>
        <end position="383"/>
    </location>
</feature>
<dbReference type="InterPro" id="IPR000408">
    <property type="entry name" value="Reg_chr_condens"/>
</dbReference>
<feature type="compositionally biased region" description="Polar residues" evidence="4">
    <location>
        <begin position="79"/>
        <end position="89"/>
    </location>
</feature>
<evidence type="ECO:0000256" key="1">
    <source>
        <dbReference type="ARBA" id="ARBA00022658"/>
    </source>
</evidence>
<dbReference type="EMBL" id="WVUK01000054">
    <property type="protein sequence ID" value="KAF7493997.1"/>
    <property type="molecule type" value="Genomic_DNA"/>
</dbReference>
<dbReference type="Pfam" id="PF25390">
    <property type="entry name" value="WD40_RLD"/>
    <property type="match status" value="1"/>
</dbReference>
<dbReference type="OrthoDB" id="61110at2759"/>
<dbReference type="PROSITE" id="PS50012">
    <property type="entry name" value="RCC1_3"/>
    <property type="match status" value="6"/>
</dbReference>
<evidence type="ECO:0000259" key="5">
    <source>
        <dbReference type="Pfam" id="PF25390"/>
    </source>
</evidence>
<keyword evidence="8" id="KW-1185">Reference proteome</keyword>
<dbReference type="InterPro" id="IPR058923">
    <property type="entry name" value="RCC1-like_dom"/>
</dbReference>
<reference evidence="6" key="2">
    <citation type="submission" date="2020-01" db="EMBL/GenBank/DDBJ databases">
        <authorList>
            <person name="Korhonen P.K.K."/>
            <person name="Guangxu M.G."/>
            <person name="Wang T.W."/>
            <person name="Stroehlein A.J.S."/>
            <person name="Young N.D."/>
            <person name="Ang C.-S.A."/>
            <person name="Fernando D.W.F."/>
            <person name="Lu H.L."/>
            <person name="Taylor S.T."/>
            <person name="Ehtesham M.E.M."/>
            <person name="Najaraj S.H.N."/>
            <person name="Harsha G.H.G."/>
            <person name="Madugundu A.M."/>
            <person name="Renuse S.R."/>
            <person name="Holt D.H."/>
            <person name="Pandey A.P."/>
            <person name="Papenfuss A.P."/>
            <person name="Gasser R.B.G."/>
            <person name="Fischer K.F."/>
        </authorList>
    </citation>
    <scope>NUCLEOTIDE SEQUENCE</scope>
    <source>
        <strain evidence="6">SSS_KF_BRIS2020</strain>
    </source>
</reference>
<feature type="repeat" description="RCC1" evidence="3">
    <location>
        <begin position="791"/>
        <end position="852"/>
    </location>
</feature>
<dbReference type="InterPro" id="IPR009091">
    <property type="entry name" value="RCC1/BLIP-II"/>
</dbReference>
<evidence type="ECO:0000256" key="4">
    <source>
        <dbReference type="SAM" id="MobiDB-lite"/>
    </source>
</evidence>
<dbReference type="InterPro" id="IPR051553">
    <property type="entry name" value="Ran_GTPase-activating"/>
</dbReference>
<dbReference type="EnsemblMetazoa" id="SSS_1256s_mrna">
    <property type="protein sequence ID" value="KAF7493997.1"/>
    <property type="gene ID" value="SSS_1256"/>
</dbReference>